<keyword evidence="1" id="KW-0472">Membrane</keyword>
<dbReference type="Proteomes" id="UP000772434">
    <property type="component" value="Unassembled WGS sequence"/>
</dbReference>
<keyword evidence="3" id="KW-1185">Reference proteome</keyword>
<reference evidence="2" key="1">
    <citation type="submission" date="2020-11" db="EMBL/GenBank/DDBJ databases">
        <authorList>
            <consortium name="DOE Joint Genome Institute"/>
            <person name="Ahrendt S."/>
            <person name="Riley R."/>
            <person name="Andreopoulos W."/>
            <person name="Labutti K."/>
            <person name="Pangilinan J."/>
            <person name="Ruiz-Duenas F.J."/>
            <person name="Barrasa J.M."/>
            <person name="Sanchez-Garcia M."/>
            <person name="Camarero S."/>
            <person name="Miyauchi S."/>
            <person name="Serrano A."/>
            <person name="Linde D."/>
            <person name="Babiker R."/>
            <person name="Drula E."/>
            <person name="Ayuso-Fernandez I."/>
            <person name="Pacheco R."/>
            <person name="Padilla G."/>
            <person name="Ferreira P."/>
            <person name="Barriuso J."/>
            <person name="Kellner H."/>
            <person name="Castanera R."/>
            <person name="Alfaro M."/>
            <person name="Ramirez L."/>
            <person name="Pisabarro A.G."/>
            <person name="Kuo A."/>
            <person name="Tritt A."/>
            <person name="Lipzen A."/>
            <person name="He G."/>
            <person name="Yan M."/>
            <person name="Ng V."/>
            <person name="Cullen D."/>
            <person name="Martin F."/>
            <person name="Rosso M.-N."/>
            <person name="Henrissat B."/>
            <person name="Hibbett D."/>
            <person name="Martinez A.T."/>
            <person name="Grigoriev I.V."/>
        </authorList>
    </citation>
    <scope>NUCLEOTIDE SEQUENCE</scope>
    <source>
        <strain evidence="2">AH 40177</strain>
    </source>
</reference>
<protein>
    <submittedName>
        <fullName evidence="2">Uncharacterized protein</fullName>
    </submittedName>
</protein>
<feature type="transmembrane region" description="Helical" evidence="1">
    <location>
        <begin position="12"/>
        <end position="33"/>
    </location>
</feature>
<dbReference type="EMBL" id="JADNRY010000110">
    <property type="protein sequence ID" value="KAF9065012.1"/>
    <property type="molecule type" value="Genomic_DNA"/>
</dbReference>
<organism evidence="2 3">
    <name type="scientific">Rhodocollybia butyracea</name>
    <dbReference type="NCBI Taxonomy" id="206335"/>
    <lineage>
        <taxon>Eukaryota</taxon>
        <taxon>Fungi</taxon>
        <taxon>Dikarya</taxon>
        <taxon>Basidiomycota</taxon>
        <taxon>Agaricomycotina</taxon>
        <taxon>Agaricomycetes</taxon>
        <taxon>Agaricomycetidae</taxon>
        <taxon>Agaricales</taxon>
        <taxon>Marasmiineae</taxon>
        <taxon>Omphalotaceae</taxon>
        <taxon>Rhodocollybia</taxon>
    </lineage>
</organism>
<gene>
    <name evidence="2" type="ORF">BDP27DRAFT_102038</name>
</gene>
<evidence type="ECO:0000313" key="3">
    <source>
        <dbReference type="Proteomes" id="UP000772434"/>
    </source>
</evidence>
<sequence>MMICLNFLQLKFSVILLSCLVGYCSFSPLLHWASPPGFARTHYVLLRFQWAWPFGQSDTYLRGRQNYGGCIDFTIKRWSTPPRTRTPPKTYICTHSCQKSDYGHNTFIKRYQYYCCSGEYHAAKVCLAVVDCFKWLGSVTLLTPGRLDKTRIVKDFSADEVSSLVLIICSAVHFMTVSLRSQLCGFGQVSLADYSASRDSSGLVASMTPV</sequence>
<dbReference type="AlphaFoldDB" id="A0A9P5U3V8"/>
<proteinExistence type="predicted"/>
<evidence type="ECO:0000256" key="1">
    <source>
        <dbReference type="SAM" id="Phobius"/>
    </source>
</evidence>
<keyword evidence="1" id="KW-0812">Transmembrane</keyword>
<keyword evidence="1" id="KW-1133">Transmembrane helix</keyword>
<accession>A0A9P5U3V8</accession>
<evidence type="ECO:0000313" key="2">
    <source>
        <dbReference type="EMBL" id="KAF9065012.1"/>
    </source>
</evidence>
<comment type="caution">
    <text evidence="2">The sequence shown here is derived from an EMBL/GenBank/DDBJ whole genome shotgun (WGS) entry which is preliminary data.</text>
</comment>
<name>A0A9P5U3V8_9AGAR</name>